<evidence type="ECO:0000256" key="2">
    <source>
        <dbReference type="SAM" id="Phobius"/>
    </source>
</evidence>
<evidence type="ECO:0000256" key="3">
    <source>
        <dbReference type="SAM" id="SignalP"/>
    </source>
</evidence>
<protein>
    <submittedName>
        <fullName evidence="4">Uncharacterized protein</fullName>
    </submittedName>
</protein>
<keyword evidence="2" id="KW-0812">Transmembrane</keyword>
<keyword evidence="3" id="KW-0732">Signal</keyword>
<comment type="caution">
    <text evidence="4">The sequence shown here is derived from an EMBL/GenBank/DDBJ whole genome shotgun (WGS) entry which is preliminary data.</text>
</comment>
<gene>
    <name evidence="4" type="ORF">B0H63DRAFT_558432</name>
</gene>
<feature type="compositionally biased region" description="Gly residues" evidence="1">
    <location>
        <begin position="133"/>
        <end position="145"/>
    </location>
</feature>
<feature type="transmembrane region" description="Helical" evidence="2">
    <location>
        <begin position="154"/>
        <end position="176"/>
    </location>
</feature>
<evidence type="ECO:0000256" key="1">
    <source>
        <dbReference type="SAM" id="MobiDB-lite"/>
    </source>
</evidence>
<keyword evidence="5" id="KW-1185">Reference proteome</keyword>
<evidence type="ECO:0000313" key="5">
    <source>
        <dbReference type="Proteomes" id="UP001285441"/>
    </source>
</evidence>
<keyword evidence="2" id="KW-1133">Transmembrane helix</keyword>
<keyword evidence="2" id="KW-0472">Membrane</keyword>
<accession>A0AAE0NSQ1</accession>
<reference evidence="4" key="2">
    <citation type="submission" date="2023-06" db="EMBL/GenBank/DDBJ databases">
        <authorList>
            <consortium name="Lawrence Berkeley National Laboratory"/>
            <person name="Haridas S."/>
            <person name="Hensen N."/>
            <person name="Bonometti L."/>
            <person name="Westerberg I."/>
            <person name="Brannstrom I.O."/>
            <person name="Guillou S."/>
            <person name="Cros-Aarteil S."/>
            <person name="Calhoun S."/>
            <person name="Kuo A."/>
            <person name="Mondo S."/>
            <person name="Pangilinan J."/>
            <person name="Riley R."/>
            <person name="LaButti K."/>
            <person name="Andreopoulos B."/>
            <person name="Lipzen A."/>
            <person name="Chen C."/>
            <person name="Yanf M."/>
            <person name="Daum C."/>
            <person name="Ng V."/>
            <person name="Clum A."/>
            <person name="Steindorff A."/>
            <person name="Ohm R."/>
            <person name="Martin F."/>
            <person name="Silar P."/>
            <person name="Natvig D."/>
            <person name="Lalanne C."/>
            <person name="Gautier V."/>
            <person name="Ament-velasquez S.L."/>
            <person name="Kruys A."/>
            <person name="Hutchinson M.I."/>
            <person name="Powell A.J."/>
            <person name="Barry K."/>
            <person name="Miller A.N."/>
            <person name="Grigoriev I.V."/>
            <person name="Debuchy R."/>
            <person name="Gladieux P."/>
            <person name="Thoren M.H."/>
            <person name="Johannesson H."/>
        </authorList>
    </citation>
    <scope>NUCLEOTIDE SEQUENCE</scope>
    <source>
        <strain evidence="4">CBS 232.78</strain>
    </source>
</reference>
<feature type="region of interest" description="Disordered" evidence="1">
    <location>
        <begin position="83"/>
        <end position="146"/>
    </location>
</feature>
<dbReference type="AlphaFoldDB" id="A0AAE0NSQ1"/>
<dbReference type="EMBL" id="JAULSW010000003">
    <property type="protein sequence ID" value="KAK3386819.1"/>
    <property type="molecule type" value="Genomic_DNA"/>
</dbReference>
<name>A0AAE0NSQ1_9PEZI</name>
<organism evidence="4 5">
    <name type="scientific">Podospora didyma</name>
    <dbReference type="NCBI Taxonomy" id="330526"/>
    <lineage>
        <taxon>Eukaryota</taxon>
        <taxon>Fungi</taxon>
        <taxon>Dikarya</taxon>
        <taxon>Ascomycota</taxon>
        <taxon>Pezizomycotina</taxon>
        <taxon>Sordariomycetes</taxon>
        <taxon>Sordariomycetidae</taxon>
        <taxon>Sordariales</taxon>
        <taxon>Podosporaceae</taxon>
        <taxon>Podospora</taxon>
    </lineage>
</organism>
<sequence length="184" mass="19244">MAPISLQTLPILLLISALALHLQVAGSPIPDRSMMHPPDAKQASKYLTLTESQIPATTTTDNPPHHETSFSVLVLDAELKPTRVVQEDNNTTKRRRQVSIAGPNQTLAAGTGDPAVVINNGDNNPSSNKSDDQGGGGGGSGGGSGLTKDQHIQIGLGIGLGVPSAIAGMISIFNFIHWRNCRGR</sequence>
<feature type="signal peptide" evidence="3">
    <location>
        <begin position="1"/>
        <end position="26"/>
    </location>
</feature>
<feature type="chain" id="PRO_5041974760" evidence="3">
    <location>
        <begin position="27"/>
        <end position="184"/>
    </location>
</feature>
<evidence type="ECO:0000313" key="4">
    <source>
        <dbReference type="EMBL" id="KAK3386819.1"/>
    </source>
</evidence>
<dbReference type="Proteomes" id="UP001285441">
    <property type="component" value="Unassembled WGS sequence"/>
</dbReference>
<proteinExistence type="predicted"/>
<reference evidence="4" key="1">
    <citation type="journal article" date="2023" name="Mol. Phylogenet. Evol.">
        <title>Genome-scale phylogeny and comparative genomics of the fungal order Sordariales.</title>
        <authorList>
            <person name="Hensen N."/>
            <person name="Bonometti L."/>
            <person name="Westerberg I."/>
            <person name="Brannstrom I.O."/>
            <person name="Guillou S."/>
            <person name="Cros-Aarteil S."/>
            <person name="Calhoun S."/>
            <person name="Haridas S."/>
            <person name="Kuo A."/>
            <person name="Mondo S."/>
            <person name="Pangilinan J."/>
            <person name="Riley R."/>
            <person name="LaButti K."/>
            <person name="Andreopoulos B."/>
            <person name="Lipzen A."/>
            <person name="Chen C."/>
            <person name="Yan M."/>
            <person name="Daum C."/>
            <person name="Ng V."/>
            <person name="Clum A."/>
            <person name="Steindorff A."/>
            <person name="Ohm R.A."/>
            <person name="Martin F."/>
            <person name="Silar P."/>
            <person name="Natvig D.O."/>
            <person name="Lalanne C."/>
            <person name="Gautier V."/>
            <person name="Ament-Velasquez S.L."/>
            <person name="Kruys A."/>
            <person name="Hutchinson M.I."/>
            <person name="Powell A.J."/>
            <person name="Barry K."/>
            <person name="Miller A.N."/>
            <person name="Grigoriev I.V."/>
            <person name="Debuchy R."/>
            <person name="Gladieux P."/>
            <person name="Hiltunen Thoren M."/>
            <person name="Johannesson H."/>
        </authorList>
    </citation>
    <scope>NUCLEOTIDE SEQUENCE</scope>
    <source>
        <strain evidence="4">CBS 232.78</strain>
    </source>
</reference>